<protein>
    <submittedName>
        <fullName evidence="2">Uncharacterized protein</fullName>
    </submittedName>
</protein>
<organism evidence="2 3">
    <name type="scientific">Nicotiana attenuata</name>
    <name type="common">Coyote tobacco</name>
    <dbReference type="NCBI Taxonomy" id="49451"/>
    <lineage>
        <taxon>Eukaryota</taxon>
        <taxon>Viridiplantae</taxon>
        <taxon>Streptophyta</taxon>
        <taxon>Embryophyta</taxon>
        <taxon>Tracheophyta</taxon>
        <taxon>Spermatophyta</taxon>
        <taxon>Magnoliopsida</taxon>
        <taxon>eudicotyledons</taxon>
        <taxon>Gunneridae</taxon>
        <taxon>Pentapetalae</taxon>
        <taxon>asterids</taxon>
        <taxon>lamiids</taxon>
        <taxon>Solanales</taxon>
        <taxon>Solanaceae</taxon>
        <taxon>Nicotianoideae</taxon>
        <taxon>Nicotianeae</taxon>
        <taxon>Nicotiana</taxon>
    </lineage>
</organism>
<keyword evidence="3" id="KW-1185">Reference proteome</keyword>
<feature type="compositionally biased region" description="Basic and acidic residues" evidence="1">
    <location>
        <begin position="176"/>
        <end position="196"/>
    </location>
</feature>
<dbReference type="PANTHER" id="PTHR31286">
    <property type="entry name" value="GLYCINE-RICH CELL WALL STRUCTURAL PROTEIN 1.8-LIKE"/>
    <property type="match status" value="1"/>
</dbReference>
<accession>A0A1J6IGV6</accession>
<dbReference type="InterPro" id="IPR040256">
    <property type="entry name" value="At4g02000-like"/>
</dbReference>
<dbReference type="Gramene" id="OIS99751">
    <property type="protein sequence ID" value="OIS99751"/>
    <property type="gene ID" value="A4A49_09266"/>
</dbReference>
<dbReference type="PANTHER" id="PTHR31286:SF177">
    <property type="entry name" value="ENDONUCLEASE_EXONUCLEASE_PHOSPHATASE"/>
    <property type="match status" value="1"/>
</dbReference>
<reference evidence="2" key="1">
    <citation type="submission" date="2016-11" db="EMBL/GenBank/DDBJ databases">
        <title>The genome of Nicotiana attenuata.</title>
        <authorList>
            <person name="Xu S."/>
            <person name="Brockmoeller T."/>
            <person name="Gaquerel E."/>
            <person name="Navarro A."/>
            <person name="Kuhl H."/>
            <person name="Gase K."/>
            <person name="Ling Z."/>
            <person name="Zhou W."/>
            <person name="Kreitzer C."/>
            <person name="Stanke M."/>
            <person name="Tang H."/>
            <person name="Lyons E."/>
            <person name="Pandey P."/>
            <person name="Pandey S.P."/>
            <person name="Timmermann B."/>
            <person name="Baldwin I.T."/>
        </authorList>
    </citation>
    <scope>NUCLEOTIDE SEQUENCE [LARGE SCALE GENOMIC DNA]</scope>
    <source>
        <strain evidence="2">UT</strain>
    </source>
</reference>
<dbReference type="OMA" id="EIWIDIS"/>
<gene>
    <name evidence="2" type="ORF">A4A49_09266</name>
</gene>
<evidence type="ECO:0000256" key="1">
    <source>
        <dbReference type="SAM" id="MobiDB-lite"/>
    </source>
</evidence>
<sequence>MDSGFQTEEETSIVPVWILINQLPWHLFKWNTVSSLVQAVGVVVALVMAAYSKSRGNVAKVKVEIDLLKPRLDQIWLGYKRLDGSDDGKWLDIEYEKVPSYCVYCKMQANQDQRAKARAGIVIKEPTEVQKIHMMKDVPGKGKNKVEEETIRNNNYKFGQNISKKKSRHSFQRNFTNDKDTAKHTDEEANNRKDTEANNTKNNQLIDRGDVHNTYLKLISGTSLEEDKESEDMYITNNTHMAESSFEDDGEEDSTKDGDYEDEMSTEESDEFESVDSESFQNEDHPVNHTTDEHAAQLIETFNSNALVEVNVSSKMDKIVERTHLSPRGRGRGRSNAFKGRHNSRGRGGRFTDQQAVVIPQEQNLSN</sequence>
<dbReference type="EMBL" id="MJEQ01037190">
    <property type="protein sequence ID" value="OIS99751.1"/>
    <property type="molecule type" value="Genomic_DNA"/>
</dbReference>
<feature type="compositionally biased region" description="Basic residues" evidence="1">
    <location>
        <begin position="325"/>
        <end position="348"/>
    </location>
</feature>
<feature type="region of interest" description="Disordered" evidence="1">
    <location>
        <begin position="240"/>
        <end position="286"/>
    </location>
</feature>
<evidence type="ECO:0000313" key="3">
    <source>
        <dbReference type="Proteomes" id="UP000187609"/>
    </source>
</evidence>
<feature type="compositionally biased region" description="Acidic residues" evidence="1">
    <location>
        <begin position="259"/>
        <end position="276"/>
    </location>
</feature>
<proteinExistence type="predicted"/>
<feature type="region of interest" description="Disordered" evidence="1">
    <location>
        <begin position="322"/>
        <end position="367"/>
    </location>
</feature>
<feature type="region of interest" description="Disordered" evidence="1">
    <location>
        <begin position="161"/>
        <end position="205"/>
    </location>
</feature>
<dbReference type="AlphaFoldDB" id="A0A1J6IGV6"/>
<comment type="caution">
    <text evidence="2">The sequence shown here is derived from an EMBL/GenBank/DDBJ whole genome shotgun (WGS) entry which is preliminary data.</text>
</comment>
<dbReference type="Proteomes" id="UP000187609">
    <property type="component" value="Unassembled WGS sequence"/>
</dbReference>
<evidence type="ECO:0000313" key="2">
    <source>
        <dbReference type="EMBL" id="OIS99751.1"/>
    </source>
</evidence>
<name>A0A1J6IGV6_NICAT</name>